<keyword evidence="1" id="KW-0472">Membrane</keyword>
<evidence type="ECO:0000313" key="3">
    <source>
        <dbReference type="Proteomes" id="UP000799324"/>
    </source>
</evidence>
<protein>
    <submittedName>
        <fullName evidence="2">Uncharacterized protein</fullName>
    </submittedName>
</protein>
<evidence type="ECO:0000313" key="2">
    <source>
        <dbReference type="EMBL" id="KAF2653471.1"/>
    </source>
</evidence>
<gene>
    <name evidence="2" type="ORF">K491DRAFT_512975</name>
</gene>
<keyword evidence="1" id="KW-0812">Transmembrane</keyword>
<accession>A0A6A6T2V8</accession>
<reference evidence="2" key="1">
    <citation type="journal article" date="2020" name="Stud. Mycol.">
        <title>101 Dothideomycetes genomes: a test case for predicting lifestyles and emergence of pathogens.</title>
        <authorList>
            <person name="Haridas S."/>
            <person name="Albert R."/>
            <person name="Binder M."/>
            <person name="Bloem J."/>
            <person name="Labutti K."/>
            <person name="Salamov A."/>
            <person name="Andreopoulos B."/>
            <person name="Baker S."/>
            <person name="Barry K."/>
            <person name="Bills G."/>
            <person name="Bluhm B."/>
            <person name="Cannon C."/>
            <person name="Castanera R."/>
            <person name="Culley D."/>
            <person name="Daum C."/>
            <person name="Ezra D."/>
            <person name="Gonzalez J."/>
            <person name="Henrissat B."/>
            <person name="Kuo A."/>
            <person name="Liang C."/>
            <person name="Lipzen A."/>
            <person name="Lutzoni F."/>
            <person name="Magnuson J."/>
            <person name="Mondo S."/>
            <person name="Nolan M."/>
            <person name="Ohm R."/>
            <person name="Pangilinan J."/>
            <person name="Park H.-J."/>
            <person name="Ramirez L."/>
            <person name="Alfaro M."/>
            <person name="Sun H."/>
            <person name="Tritt A."/>
            <person name="Yoshinaga Y."/>
            <person name="Zwiers L.-H."/>
            <person name="Turgeon B."/>
            <person name="Goodwin S."/>
            <person name="Spatafora J."/>
            <person name="Crous P."/>
            <person name="Grigoriev I."/>
        </authorList>
    </citation>
    <scope>NUCLEOTIDE SEQUENCE</scope>
    <source>
        <strain evidence="2">CBS 122681</strain>
    </source>
</reference>
<name>A0A6A6T2V8_9PLEO</name>
<keyword evidence="3" id="KW-1185">Reference proteome</keyword>
<dbReference type="AlphaFoldDB" id="A0A6A6T2V8"/>
<organism evidence="2 3">
    <name type="scientific">Lophiostoma macrostomum CBS 122681</name>
    <dbReference type="NCBI Taxonomy" id="1314788"/>
    <lineage>
        <taxon>Eukaryota</taxon>
        <taxon>Fungi</taxon>
        <taxon>Dikarya</taxon>
        <taxon>Ascomycota</taxon>
        <taxon>Pezizomycotina</taxon>
        <taxon>Dothideomycetes</taxon>
        <taxon>Pleosporomycetidae</taxon>
        <taxon>Pleosporales</taxon>
        <taxon>Lophiostomataceae</taxon>
        <taxon>Lophiostoma</taxon>
    </lineage>
</organism>
<dbReference type="EMBL" id="MU004380">
    <property type="protein sequence ID" value="KAF2653471.1"/>
    <property type="molecule type" value="Genomic_DNA"/>
</dbReference>
<proteinExistence type="predicted"/>
<keyword evidence="1" id="KW-1133">Transmembrane helix</keyword>
<feature type="transmembrane region" description="Helical" evidence="1">
    <location>
        <begin position="16"/>
        <end position="34"/>
    </location>
</feature>
<evidence type="ECO:0000256" key="1">
    <source>
        <dbReference type="SAM" id="Phobius"/>
    </source>
</evidence>
<sequence length="64" mass="7570">MVGFVDVTQLIFARTHFTYLFIIKAFVISFYAACKLHDSLTDRFRIFINHSYERVVRSFIHIPG</sequence>
<dbReference type="Proteomes" id="UP000799324">
    <property type="component" value="Unassembled WGS sequence"/>
</dbReference>